<evidence type="ECO:0000313" key="3">
    <source>
        <dbReference type="Proteomes" id="UP000615455"/>
    </source>
</evidence>
<dbReference type="InterPro" id="IPR009293">
    <property type="entry name" value="UPF0478"/>
</dbReference>
<accession>A0ABQ2BTY8</accession>
<keyword evidence="1" id="KW-0472">Membrane</keyword>
<dbReference type="PANTHER" id="PTHR40070">
    <property type="entry name" value="UPF0478 PROTEIN YTXG"/>
    <property type="match status" value="1"/>
</dbReference>
<evidence type="ECO:0008006" key="4">
    <source>
        <dbReference type="Google" id="ProtNLM"/>
    </source>
</evidence>
<dbReference type="PANTHER" id="PTHR40070:SF1">
    <property type="entry name" value="UPF0478 PROTEIN YTXG"/>
    <property type="match status" value="1"/>
</dbReference>
<evidence type="ECO:0000256" key="1">
    <source>
        <dbReference type="SAM" id="Phobius"/>
    </source>
</evidence>
<dbReference type="EMBL" id="BMHE01000004">
    <property type="protein sequence ID" value="GGI45749.1"/>
    <property type="molecule type" value="Genomic_DNA"/>
</dbReference>
<sequence>MTWIEISIVGSAVAFVLLIAFAVRLLIAATHAIRQVHDAIIQIKQQAAATAEQAEQLFKQTGQLTEEVHMQVLALEPTIQSIGKAGASIGDVASVLRKASQVMNESIHGAERVVNTHHKRIQDAMEWATTGFELWQRWQAHRNAKSDH</sequence>
<organism evidence="2 3">
    <name type="scientific">Paenibacillus marchantiophytorum</name>
    <dbReference type="NCBI Taxonomy" id="1619310"/>
    <lineage>
        <taxon>Bacteria</taxon>
        <taxon>Bacillati</taxon>
        <taxon>Bacillota</taxon>
        <taxon>Bacilli</taxon>
        <taxon>Bacillales</taxon>
        <taxon>Paenibacillaceae</taxon>
        <taxon>Paenibacillus</taxon>
    </lineage>
</organism>
<gene>
    <name evidence="2" type="ORF">GCM10008018_13710</name>
</gene>
<name>A0ABQ2BTY8_9BACL</name>
<reference evidence="3" key="1">
    <citation type="journal article" date="2019" name="Int. J. Syst. Evol. Microbiol.">
        <title>The Global Catalogue of Microorganisms (GCM) 10K type strain sequencing project: providing services to taxonomists for standard genome sequencing and annotation.</title>
        <authorList>
            <consortium name="The Broad Institute Genomics Platform"/>
            <consortium name="The Broad Institute Genome Sequencing Center for Infectious Disease"/>
            <person name="Wu L."/>
            <person name="Ma J."/>
        </authorList>
    </citation>
    <scope>NUCLEOTIDE SEQUENCE [LARGE SCALE GENOMIC DNA]</scope>
    <source>
        <strain evidence="3">CGMCC 1.15043</strain>
    </source>
</reference>
<evidence type="ECO:0000313" key="2">
    <source>
        <dbReference type="EMBL" id="GGI45749.1"/>
    </source>
</evidence>
<feature type="transmembrane region" description="Helical" evidence="1">
    <location>
        <begin position="6"/>
        <end position="27"/>
    </location>
</feature>
<dbReference type="Proteomes" id="UP000615455">
    <property type="component" value="Unassembled WGS sequence"/>
</dbReference>
<comment type="caution">
    <text evidence="2">The sequence shown here is derived from an EMBL/GenBank/DDBJ whole genome shotgun (WGS) entry which is preliminary data.</text>
</comment>
<keyword evidence="1" id="KW-1133">Transmembrane helix</keyword>
<protein>
    <recommendedName>
        <fullName evidence="4">DUF948 domain-containing protein</fullName>
    </recommendedName>
</protein>
<proteinExistence type="predicted"/>
<keyword evidence="1" id="KW-0812">Transmembrane</keyword>
<keyword evidence="3" id="KW-1185">Reference proteome</keyword>
<dbReference type="RefSeq" id="WP_189009499.1">
    <property type="nucleotide sequence ID" value="NZ_BMHE01000004.1"/>
</dbReference>
<dbReference type="Pfam" id="PF06103">
    <property type="entry name" value="DUF948"/>
    <property type="match status" value="1"/>
</dbReference>